<feature type="non-terminal residue" evidence="1">
    <location>
        <position position="1"/>
    </location>
</feature>
<sequence>AHLDELRTKADLAERNGDFEEAGRLRYGEMPALEKQIRDAEASEAAAETVVGPDGVERAASEPMIAEKGG</sequence>
<comment type="caution">
    <text evidence="1">The sequence shown here is derived from an EMBL/GenBank/DDBJ whole genome shotgun (WGS) entry which is preliminary data.</text>
</comment>
<feature type="non-terminal residue" evidence="1">
    <location>
        <position position="70"/>
    </location>
</feature>
<name>W1YLG9_9ZZZZ</name>
<dbReference type="Gene3D" id="6.10.140.130">
    <property type="match status" value="1"/>
</dbReference>
<gene>
    <name evidence="1" type="ORF">Q604_UNBC02614G0001</name>
</gene>
<reference evidence="1" key="1">
    <citation type="submission" date="2013-12" db="EMBL/GenBank/DDBJ databases">
        <title>A Varibaculum cambriense genome reconstructed from a premature infant gut community with otherwise low bacterial novelty that shifts toward anaerobic metabolism during the third week of life.</title>
        <authorList>
            <person name="Brown C.T."/>
            <person name="Sharon I."/>
            <person name="Thomas B.C."/>
            <person name="Castelle C.J."/>
            <person name="Morowitz M.J."/>
            <person name="Banfield J.F."/>
        </authorList>
    </citation>
    <scope>NUCLEOTIDE SEQUENCE</scope>
</reference>
<dbReference type="AlphaFoldDB" id="W1YLG9"/>
<proteinExistence type="predicted"/>
<evidence type="ECO:0000313" key="1">
    <source>
        <dbReference type="EMBL" id="ETJ43393.1"/>
    </source>
</evidence>
<accession>W1YLG9</accession>
<protein>
    <submittedName>
        <fullName evidence="1">Endopeptidase Clp</fullName>
    </submittedName>
</protein>
<dbReference type="EMBL" id="AZMM01002614">
    <property type="protein sequence ID" value="ETJ43393.1"/>
    <property type="molecule type" value="Genomic_DNA"/>
</dbReference>
<organism evidence="1">
    <name type="scientific">human gut metagenome</name>
    <dbReference type="NCBI Taxonomy" id="408170"/>
    <lineage>
        <taxon>unclassified sequences</taxon>
        <taxon>metagenomes</taxon>
        <taxon>organismal metagenomes</taxon>
    </lineage>
</organism>